<evidence type="ECO:0000256" key="4">
    <source>
        <dbReference type="ARBA" id="ARBA00022603"/>
    </source>
</evidence>
<dbReference type="PANTHER" id="PTHR10815">
    <property type="entry name" value="METHYLATED-DNA--PROTEIN-CYSTEINE METHYLTRANSFERASE"/>
    <property type="match status" value="1"/>
</dbReference>
<dbReference type="PROSITE" id="PS00374">
    <property type="entry name" value="MGMT"/>
    <property type="match status" value="1"/>
</dbReference>
<dbReference type="Gene3D" id="3.30.160.70">
    <property type="entry name" value="Methylated DNA-protein cysteine methyltransferase domain"/>
    <property type="match status" value="1"/>
</dbReference>
<evidence type="ECO:0000259" key="10">
    <source>
        <dbReference type="Pfam" id="PF01035"/>
    </source>
</evidence>
<evidence type="ECO:0000256" key="5">
    <source>
        <dbReference type="ARBA" id="ARBA00022679"/>
    </source>
</evidence>
<evidence type="ECO:0000256" key="9">
    <source>
        <dbReference type="HAMAP-Rule" id="MF_00772"/>
    </source>
</evidence>
<dbReference type="AlphaFoldDB" id="F1T7M4"/>
<protein>
    <recommendedName>
        <fullName evidence="9">Methylated-DNA--protein-cysteine methyltransferase</fullName>
        <ecNumber evidence="9">2.1.1.63</ecNumber>
    </recommendedName>
    <alternativeName>
        <fullName evidence="9">6-O-methylguanine-DNA methyltransferase</fullName>
        <shortName evidence="9">MGMT</shortName>
    </alternativeName>
    <alternativeName>
        <fullName evidence="9">O-6-methylguanine-DNA-alkyltransferase</fullName>
    </alternativeName>
</protein>
<dbReference type="GO" id="GO:0003908">
    <property type="term" value="F:methylated-DNA-[protein]-cysteine S-methyltransferase activity"/>
    <property type="evidence" value="ECO:0007669"/>
    <property type="project" value="UniProtKB-UniRule"/>
</dbReference>
<comment type="caution">
    <text evidence="12">The sequence shown here is derived from an EMBL/GenBank/DDBJ whole genome shotgun (WGS) entry which is preliminary data.</text>
</comment>
<keyword evidence="4 9" id="KW-0489">Methyltransferase</keyword>
<keyword evidence="13" id="KW-1185">Reference proteome</keyword>
<comment type="miscellaneous">
    <text evidence="9">This enzyme catalyzes only one turnover and therefore is not strictly catalytic. According to one definition, an enzyme is a biocatalyst that acts repeatedly and over many reaction cycles.</text>
</comment>
<dbReference type="NCBIfam" id="TIGR00589">
    <property type="entry name" value="ogt"/>
    <property type="match status" value="1"/>
</dbReference>
<dbReference type="STRING" id="588581.Cpap_3908"/>
<evidence type="ECO:0000313" key="13">
    <source>
        <dbReference type="Proteomes" id="UP000003860"/>
    </source>
</evidence>
<dbReference type="InterPro" id="IPR036631">
    <property type="entry name" value="MGMT_N_sf"/>
</dbReference>
<evidence type="ECO:0000256" key="2">
    <source>
        <dbReference type="ARBA" id="ARBA00008711"/>
    </source>
</evidence>
<dbReference type="SUPFAM" id="SSF46767">
    <property type="entry name" value="Methylated DNA-protein cysteine methyltransferase, C-terminal domain"/>
    <property type="match status" value="1"/>
</dbReference>
<organism evidence="12 13">
    <name type="scientific">Ruminiclostridium papyrosolvens DSM 2782</name>
    <dbReference type="NCBI Taxonomy" id="588581"/>
    <lineage>
        <taxon>Bacteria</taxon>
        <taxon>Bacillati</taxon>
        <taxon>Bacillota</taxon>
        <taxon>Clostridia</taxon>
        <taxon>Eubacteriales</taxon>
        <taxon>Oscillospiraceae</taxon>
        <taxon>Ruminiclostridium</taxon>
    </lineage>
</organism>
<evidence type="ECO:0000259" key="11">
    <source>
        <dbReference type="Pfam" id="PF02870"/>
    </source>
</evidence>
<dbReference type="GO" id="GO:0005737">
    <property type="term" value="C:cytoplasm"/>
    <property type="evidence" value="ECO:0007669"/>
    <property type="project" value="UniProtKB-SubCell"/>
</dbReference>
<feature type="domain" description="Methylguanine DNA methyltransferase ribonuclease-like" evidence="11">
    <location>
        <begin position="6"/>
        <end position="81"/>
    </location>
</feature>
<proteinExistence type="inferred from homology"/>
<feature type="domain" description="Methylated-DNA-[protein]-cysteine S-methyltransferase DNA binding" evidence="10">
    <location>
        <begin position="85"/>
        <end position="164"/>
    </location>
</feature>
<evidence type="ECO:0000256" key="6">
    <source>
        <dbReference type="ARBA" id="ARBA00022763"/>
    </source>
</evidence>
<sequence length="167" mass="18656">MKNVYFFETQIGSIGIAEESHRITNVFFETDFNMEVVSDKNKFLQQSGFDLKETVLLTDAAKQLDEYLKGKRTEFDLPLAPKGTDFMKAVWNCLITIPYGATKSYKQIAEAAGNPKACRAVGMANNKNPIPIFIPCHRVVGTSGNLTGYRGGLEIKQKLLEIEKSKI</sequence>
<comment type="catalytic activity">
    <reaction evidence="1 9">
        <text>a 4-O-methyl-thymidine in DNA + L-cysteinyl-[protein] = a thymidine in DNA + S-methyl-L-cysteinyl-[protein]</text>
        <dbReference type="Rhea" id="RHEA:53428"/>
        <dbReference type="Rhea" id="RHEA-COMP:10131"/>
        <dbReference type="Rhea" id="RHEA-COMP:10132"/>
        <dbReference type="Rhea" id="RHEA-COMP:13555"/>
        <dbReference type="Rhea" id="RHEA-COMP:13556"/>
        <dbReference type="ChEBI" id="CHEBI:29950"/>
        <dbReference type="ChEBI" id="CHEBI:82612"/>
        <dbReference type="ChEBI" id="CHEBI:137386"/>
        <dbReference type="ChEBI" id="CHEBI:137387"/>
        <dbReference type="EC" id="2.1.1.63"/>
    </reaction>
</comment>
<dbReference type="GO" id="GO:0032259">
    <property type="term" value="P:methylation"/>
    <property type="evidence" value="ECO:0007669"/>
    <property type="project" value="UniProtKB-KW"/>
</dbReference>
<dbReference type="SUPFAM" id="SSF53155">
    <property type="entry name" value="Methylated DNA-protein cysteine methyltransferase domain"/>
    <property type="match status" value="1"/>
</dbReference>
<keyword evidence="7 9" id="KW-0234">DNA repair</keyword>
<feature type="active site" description="Nucleophile; methyl group acceptor" evidence="9">
    <location>
        <position position="136"/>
    </location>
</feature>
<dbReference type="InterPro" id="IPR014048">
    <property type="entry name" value="MethylDNA_cys_MeTrfase_DNA-bd"/>
</dbReference>
<evidence type="ECO:0000313" key="12">
    <source>
        <dbReference type="EMBL" id="EGD49472.1"/>
    </source>
</evidence>
<keyword evidence="3 9" id="KW-0963">Cytoplasm</keyword>
<comment type="catalytic activity">
    <reaction evidence="8 9">
        <text>a 6-O-methyl-2'-deoxyguanosine in DNA + L-cysteinyl-[protein] = S-methyl-L-cysteinyl-[protein] + a 2'-deoxyguanosine in DNA</text>
        <dbReference type="Rhea" id="RHEA:24000"/>
        <dbReference type="Rhea" id="RHEA-COMP:10131"/>
        <dbReference type="Rhea" id="RHEA-COMP:10132"/>
        <dbReference type="Rhea" id="RHEA-COMP:11367"/>
        <dbReference type="Rhea" id="RHEA-COMP:11368"/>
        <dbReference type="ChEBI" id="CHEBI:29950"/>
        <dbReference type="ChEBI" id="CHEBI:82612"/>
        <dbReference type="ChEBI" id="CHEBI:85445"/>
        <dbReference type="ChEBI" id="CHEBI:85448"/>
        <dbReference type="EC" id="2.1.1.63"/>
    </reaction>
</comment>
<dbReference type="InterPro" id="IPR008332">
    <property type="entry name" value="MethylG_MeTrfase_N"/>
</dbReference>
<dbReference type="Pfam" id="PF02870">
    <property type="entry name" value="Methyltransf_1N"/>
    <property type="match status" value="1"/>
</dbReference>
<dbReference type="InterPro" id="IPR036217">
    <property type="entry name" value="MethylDNA_cys_MeTrfase_DNAb"/>
</dbReference>
<keyword evidence="5 9" id="KW-0808">Transferase</keyword>
<dbReference type="EMBL" id="ACXX02000001">
    <property type="protein sequence ID" value="EGD49472.1"/>
    <property type="molecule type" value="Genomic_DNA"/>
</dbReference>
<accession>F1T7M4</accession>
<gene>
    <name evidence="12" type="ORF">Cpap_3908</name>
</gene>
<dbReference type="OrthoDB" id="9802228at2"/>
<dbReference type="EC" id="2.1.1.63" evidence="9"/>
<dbReference type="InterPro" id="IPR001497">
    <property type="entry name" value="MethylDNA_cys_MeTrfase_AS"/>
</dbReference>
<evidence type="ECO:0000256" key="3">
    <source>
        <dbReference type="ARBA" id="ARBA00022490"/>
    </source>
</evidence>
<dbReference type="FunFam" id="1.10.10.10:FF:000214">
    <property type="entry name" value="Methylated-DNA--protein-cysteine methyltransferase"/>
    <property type="match status" value="1"/>
</dbReference>
<dbReference type="Gene3D" id="1.10.10.10">
    <property type="entry name" value="Winged helix-like DNA-binding domain superfamily/Winged helix DNA-binding domain"/>
    <property type="match status" value="1"/>
</dbReference>
<dbReference type="GO" id="GO:0006307">
    <property type="term" value="P:DNA alkylation repair"/>
    <property type="evidence" value="ECO:0007669"/>
    <property type="project" value="UniProtKB-UniRule"/>
</dbReference>
<dbReference type="Pfam" id="PF01035">
    <property type="entry name" value="DNA_binding_1"/>
    <property type="match status" value="1"/>
</dbReference>
<comment type="similarity">
    <text evidence="2 9">Belongs to the MGMT family.</text>
</comment>
<evidence type="ECO:0000256" key="1">
    <source>
        <dbReference type="ARBA" id="ARBA00001286"/>
    </source>
</evidence>
<dbReference type="CDD" id="cd06445">
    <property type="entry name" value="ATase"/>
    <property type="match status" value="1"/>
</dbReference>
<keyword evidence="6 9" id="KW-0227">DNA damage</keyword>
<evidence type="ECO:0000256" key="8">
    <source>
        <dbReference type="ARBA" id="ARBA00049348"/>
    </source>
</evidence>
<dbReference type="eggNOG" id="COG0350">
    <property type="taxonomic scope" value="Bacteria"/>
</dbReference>
<evidence type="ECO:0000256" key="7">
    <source>
        <dbReference type="ARBA" id="ARBA00023204"/>
    </source>
</evidence>
<dbReference type="InterPro" id="IPR023546">
    <property type="entry name" value="MGMT"/>
</dbReference>
<dbReference type="PANTHER" id="PTHR10815:SF5">
    <property type="entry name" value="METHYLATED-DNA--PROTEIN-CYSTEINE METHYLTRANSFERASE"/>
    <property type="match status" value="1"/>
</dbReference>
<dbReference type="Proteomes" id="UP000003860">
    <property type="component" value="Unassembled WGS sequence"/>
</dbReference>
<reference evidence="12" key="2">
    <citation type="submission" date="2011-01" db="EMBL/GenBank/DDBJ databases">
        <title>The Non-contiguous Finished genome of Clostridium papyrosolvens.</title>
        <authorList>
            <person name="Lucas S."/>
            <person name="Copeland A."/>
            <person name="Lapidus A."/>
            <person name="Cheng J.-F."/>
            <person name="Goodwin L."/>
            <person name="Pitluck S."/>
            <person name="Misra M."/>
            <person name="Chertkov O."/>
            <person name="Detter J.C."/>
            <person name="Han C."/>
            <person name="Tapia R."/>
            <person name="Land M."/>
            <person name="Hauser L."/>
            <person name="Kyrpides N."/>
            <person name="Ivanova N."/>
            <person name="Pagani I."/>
            <person name="Mouttaki H."/>
            <person name="He Z."/>
            <person name="Zhou J."/>
            <person name="Hemme C.L."/>
            <person name="Woyke T."/>
        </authorList>
    </citation>
    <scope>NUCLEOTIDE SEQUENCE [LARGE SCALE GENOMIC DNA]</scope>
    <source>
        <strain evidence="12">DSM 2782</strain>
    </source>
</reference>
<name>F1T7M4_9FIRM</name>
<dbReference type="InterPro" id="IPR036388">
    <property type="entry name" value="WH-like_DNA-bd_sf"/>
</dbReference>
<comment type="subcellular location">
    <subcellularLocation>
        <location evidence="9">Cytoplasm</location>
    </subcellularLocation>
</comment>
<dbReference type="RefSeq" id="WP_004616189.1">
    <property type="nucleotide sequence ID" value="NZ_ACXX02000001.1"/>
</dbReference>
<dbReference type="HAMAP" id="MF_00772">
    <property type="entry name" value="OGT"/>
    <property type="match status" value="1"/>
</dbReference>
<reference evidence="12" key="1">
    <citation type="submission" date="2009-07" db="EMBL/GenBank/DDBJ databases">
        <authorList>
            <consortium name="US DOE Joint Genome Institute (JGI-PGF)"/>
            <person name="Lucas S."/>
            <person name="Copeland A."/>
            <person name="Lapidus A."/>
            <person name="Glavina del Rio T."/>
            <person name="Tice H."/>
            <person name="Bruce D."/>
            <person name="Goodwin L."/>
            <person name="Pitluck S."/>
            <person name="Larimer F."/>
            <person name="Land M.L."/>
            <person name="Mouttaki H."/>
            <person name="He Z."/>
            <person name="Zhou J."/>
            <person name="Hemme C.L."/>
        </authorList>
    </citation>
    <scope>NUCLEOTIDE SEQUENCE</scope>
    <source>
        <strain evidence="12">DSM 2782</strain>
    </source>
</reference>
<comment type="function">
    <text evidence="9">Involved in the cellular defense against the biological effects of O6-methylguanine (O6-MeG) and O4-methylthymine (O4-MeT) in DNA. Repairs the methylated nucleobase in DNA by stoichiometrically transferring the methyl group to a cysteine residue in the enzyme. This is a suicide reaction: the enzyme is irreversibly inactivated.</text>
</comment>